<dbReference type="GO" id="GO:0016493">
    <property type="term" value="F:C-C chemokine receptor activity"/>
    <property type="evidence" value="ECO:0007669"/>
    <property type="project" value="TreeGrafter"/>
</dbReference>
<dbReference type="SUPFAM" id="SSF81321">
    <property type="entry name" value="Family A G protein-coupled receptor-like"/>
    <property type="match status" value="1"/>
</dbReference>
<dbReference type="PANTHER" id="PTHR10489">
    <property type="entry name" value="CELL ADHESION MOLECULE"/>
    <property type="match status" value="1"/>
</dbReference>
<reference evidence="11 12" key="1">
    <citation type="submission" date="2019-04" db="EMBL/GenBank/DDBJ databases">
        <authorList>
            <consortium name="Wellcome Sanger Institute Data Sharing"/>
        </authorList>
    </citation>
    <scope>NUCLEOTIDE SEQUENCE [LARGE SCALE GENOMIC DNA]</scope>
</reference>
<evidence type="ECO:0000256" key="4">
    <source>
        <dbReference type="ARBA" id="ARBA00022989"/>
    </source>
</evidence>
<feature type="transmembrane region" description="Helical" evidence="9">
    <location>
        <begin position="279"/>
        <end position="303"/>
    </location>
</feature>
<keyword evidence="4 9" id="KW-1133">Transmembrane helix</keyword>
<organism evidence="11 12">
    <name type="scientific">Scleropages formosus</name>
    <name type="common">Asian bonytongue</name>
    <name type="synonym">Osteoglossum formosum</name>
    <dbReference type="NCBI Taxonomy" id="113540"/>
    <lineage>
        <taxon>Eukaryota</taxon>
        <taxon>Metazoa</taxon>
        <taxon>Chordata</taxon>
        <taxon>Craniata</taxon>
        <taxon>Vertebrata</taxon>
        <taxon>Euteleostomi</taxon>
        <taxon>Actinopterygii</taxon>
        <taxon>Neopterygii</taxon>
        <taxon>Teleostei</taxon>
        <taxon>Osteoglossocephala</taxon>
        <taxon>Osteoglossomorpha</taxon>
        <taxon>Osteoglossiformes</taxon>
        <taxon>Osteoglossidae</taxon>
        <taxon>Scleropages</taxon>
    </lineage>
</organism>
<reference evidence="11" key="3">
    <citation type="submission" date="2025-09" db="UniProtKB">
        <authorList>
            <consortium name="Ensembl"/>
        </authorList>
    </citation>
    <scope>IDENTIFICATION</scope>
</reference>
<reference evidence="11" key="2">
    <citation type="submission" date="2025-08" db="UniProtKB">
        <authorList>
            <consortium name="Ensembl"/>
        </authorList>
    </citation>
    <scope>IDENTIFICATION</scope>
</reference>
<dbReference type="InterPro" id="IPR000355">
    <property type="entry name" value="Chemokine_rcpt"/>
</dbReference>
<evidence type="ECO:0000256" key="3">
    <source>
        <dbReference type="ARBA" id="ARBA00022692"/>
    </source>
</evidence>
<dbReference type="PRINTS" id="PR00237">
    <property type="entry name" value="GPCRRHODOPSN"/>
</dbReference>
<evidence type="ECO:0000256" key="2">
    <source>
        <dbReference type="ARBA" id="ARBA00022475"/>
    </source>
</evidence>
<dbReference type="InterPro" id="IPR000276">
    <property type="entry name" value="GPCR_Rhodpsn"/>
</dbReference>
<dbReference type="GO" id="GO:0009897">
    <property type="term" value="C:external side of plasma membrane"/>
    <property type="evidence" value="ECO:0007669"/>
    <property type="project" value="TreeGrafter"/>
</dbReference>
<feature type="transmembrane region" description="Helical" evidence="9">
    <location>
        <begin position="117"/>
        <end position="137"/>
    </location>
</feature>
<evidence type="ECO:0000256" key="8">
    <source>
        <dbReference type="ARBA" id="ARBA00023224"/>
    </source>
</evidence>
<dbReference type="PRINTS" id="PR00657">
    <property type="entry name" value="CCCHEMOKINER"/>
</dbReference>
<evidence type="ECO:0000313" key="11">
    <source>
        <dbReference type="Ensembl" id="ENSSFOP00015015147.1"/>
    </source>
</evidence>
<feature type="domain" description="G-protein coupled receptors family 1 profile" evidence="10">
    <location>
        <begin position="96"/>
        <end position="343"/>
    </location>
</feature>
<dbReference type="GO" id="GO:0007204">
    <property type="term" value="P:positive regulation of cytosolic calcium ion concentration"/>
    <property type="evidence" value="ECO:0007669"/>
    <property type="project" value="TreeGrafter"/>
</dbReference>
<evidence type="ECO:0000256" key="7">
    <source>
        <dbReference type="ARBA" id="ARBA00023170"/>
    </source>
</evidence>
<gene>
    <name evidence="11" type="primary">ACKR2</name>
</gene>
<dbReference type="Proteomes" id="UP000694397">
    <property type="component" value="Chromosome 7"/>
</dbReference>
<dbReference type="GO" id="GO:0006955">
    <property type="term" value="P:immune response"/>
    <property type="evidence" value="ECO:0007669"/>
    <property type="project" value="TreeGrafter"/>
</dbReference>
<dbReference type="CDD" id="cd14984">
    <property type="entry name" value="7tmA_Chemokine_R"/>
    <property type="match status" value="1"/>
</dbReference>
<keyword evidence="3 9" id="KW-0812">Transmembrane</keyword>
<comment type="subcellular location">
    <subcellularLocation>
        <location evidence="1">Cell membrane</location>
        <topology evidence="1">Multi-pass membrane protein</topology>
    </subcellularLocation>
</comment>
<evidence type="ECO:0000256" key="1">
    <source>
        <dbReference type="ARBA" id="ARBA00004651"/>
    </source>
</evidence>
<evidence type="ECO:0000256" key="6">
    <source>
        <dbReference type="ARBA" id="ARBA00023136"/>
    </source>
</evidence>
<name>A0A8C9RHX2_SCLFO</name>
<keyword evidence="6 9" id="KW-0472">Membrane</keyword>
<dbReference type="GO" id="GO:0019722">
    <property type="term" value="P:calcium-mediated signaling"/>
    <property type="evidence" value="ECO:0007669"/>
    <property type="project" value="TreeGrafter"/>
</dbReference>
<dbReference type="PROSITE" id="PS50262">
    <property type="entry name" value="G_PROTEIN_RECEP_F1_2"/>
    <property type="match status" value="1"/>
</dbReference>
<evidence type="ECO:0000256" key="9">
    <source>
        <dbReference type="SAM" id="Phobius"/>
    </source>
</evidence>
<evidence type="ECO:0000313" key="12">
    <source>
        <dbReference type="Proteomes" id="UP000694397"/>
    </source>
</evidence>
<feature type="transmembrane region" description="Helical" evidence="9">
    <location>
        <begin position="323"/>
        <end position="346"/>
    </location>
</feature>
<dbReference type="PANTHER" id="PTHR10489:SF942">
    <property type="entry name" value="ATYPICAL CHEMOKINE RECEPTOR 2"/>
    <property type="match status" value="1"/>
</dbReference>
<keyword evidence="5" id="KW-0297">G-protein coupled receptor</keyword>
<dbReference type="GO" id="GO:0060326">
    <property type="term" value="P:cell chemotaxis"/>
    <property type="evidence" value="ECO:0007669"/>
    <property type="project" value="TreeGrafter"/>
</dbReference>
<dbReference type="OrthoDB" id="8576531at2759"/>
<dbReference type="AlphaFoldDB" id="A0A8C9RHX2"/>
<keyword evidence="7" id="KW-0675">Receptor</keyword>
<proteinExistence type="predicted"/>
<sequence length="392" mass="44770">MLKKLQCMNIYTIHKQERSWAKWVRKSLPIGNFIMTAVETTVNTTAELEYIYDYSLYYEEHDQDQYAPCDKSHVRAFQRIFLPTLYSILTVLSIAGNLLLAIILLKCTRLRGVASLLLLNMALSDMLFAVTLPFWAVSAHSHWLFGSAGCKTLTAVFTLNLYSSIFFITCMSLEAYLCVVWACNERTARGRRASMCVAVWILACLSAVPSLAFATVEETDGKMQCVYSFGEVHISPWRLFMKFQLNICGFLLPFLAMSFFFLRILCVMPRSGMRKKFKVLWLALLLLGVFFLFWFPYNLMVFLHSLQDLHVLSDCALSANLDFATHFTESLAFVHACLNLLMYAAVNRRFRNELSKILKRMCHRGREYSLECTGSTSPMSAPSPTIVLTTVC</sequence>
<keyword evidence="12" id="KW-1185">Reference proteome</keyword>
<feature type="transmembrane region" description="Helical" evidence="9">
    <location>
        <begin position="80"/>
        <end position="105"/>
    </location>
</feature>
<protein>
    <submittedName>
        <fullName evidence="11">Atypical chemokine receptor 2</fullName>
    </submittedName>
</protein>
<accession>A0A8C9RHX2</accession>
<evidence type="ECO:0000256" key="5">
    <source>
        <dbReference type="ARBA" id="ARBA00023040"/>
    </source>
</evidence>
<dbReference type="Pfam" id="PF00001">
    <property type="entry name" value="7tm_1"/>
    <property type="match status" value="1"/>
</dbReference>
<dbReference type="GeneTree" id="ENSGT01110000267168"/>
<dbReference type="Ensembl" id="ENSSFOT00015015327.2">
    <property type="protein sequence ID" value="ENSSFOP00015015147.1"/>
    <property type="gene ID" value="ENSSFOG00015009784.2"/>
</dbReference>
<dbReference type="Gene3D" id="1.20.1070.10">
    <property type="entry name" value="Rhodopsin 7-helix transmembrane proteins"/>
    <property type="match status" value="1"/>
</dbReference>
<keyword evidence="2" id="KW-1003">Cell membrane</keyword>
<feature type="transmembrane region" description="Helical" evidence="9">
    <location>
        <begin position="243"/>
        <end position="267"/>
    </location>
</feature>
<dbReference type="InterPro" id="IPR050119">
    <property type="entry name" value="CCR1-9-like"/>
</dbReference>
<dbReference type="InterPro" id="IPR017452">
    <property type="entry name" value="GPCR_Rhodpsn_7TM"/>
</dbReference>
<feature type="transmembrane region" description="Helical" evidence="9">
    <location>
        <begin position="161"/>
        <end position="183"/>
    </location>
</feature>
<evidence type="ECO:0000259" key="10">
    <source>
        <dbReference type="PROSITE" id="PS50262"/>
    </source>
</evidence>
<keyword evidence="8" id="KW-0807">Transducer</keyword>
<feature type="transmembrane region" description="Helical" evidence="9">
    <location>
        <begin position="195"/>
        <end position="214"/>
    </location>
</feature>
<dbReference type="GO" id="GO:0019957">
    <property type="term" value="F:C-C chemokine binding"/>
    <property type="evidence" value="ECO:0007669"/>
    <property type="project" value="TreeGrafter"/>
</dbReference>